<dbReference type="AlphaFoldDB" id="A0AAD6TAB4"/>
<reference evidence="1" key="1">
    <citation type="submission" date="2023-03" db="EMBL/GenBank/DDBJ databases">
        <title>Massive genome expansion in bonnet fungi (Mycena s.s.) driven by repeated elements and novel gene families across ecological guilds.</title>
        <authorList>
            <consortium name="Lawrence Berkeley National Laboratory"/>
            <person name="Harder C.B."/>
            <person name="Miyauchi S."/>
            <person name="Viragh M."/>
            <person name="Kuo A."/>
            <person name="Thoen E."/>
            <person name="Andreopoulos B."/>
            <person name="Lu D."/>
            <person name="Skrede I."/>
            <person name="Drula E."/>
            <person name="Henrissat B."/>
            <person name="Morin E."/>
            <person name="Kohler A."/>
            <person name="Barry K."/>
            <person name="LaButti K."/>
            <person name="Morin E."/>
            <person name="Salamov A."/>
            <person name="Lipzen A."/>
            <person name="Mereny Z."/>
            <person name="Hegedus B."/>
            <person name="Baldrian P."/>
            <person name="Stursova M."/>
            <person name="Weitz H."/>
            <person name="Taylor A."/>
            <person name="Grigoriev I.V."/>
            <person name="Nagy L.G."/>
            <person name="Martin F."/>
            <person name="Kauserud H."/>
        </authorList>
    </citation>
    <scope>NUCLEOTIDE SEQUENCE</scope>
    <source>
        <strain evidence="1">CBHHK200</strain>
    </source>
</reference>
<name>A0AAD6TAB4_9AGAR</name>
<comment type="caution">
    <text evidence="1">The sequence shown here is derived from an EMBL/GenBank/DDBJ whole genome shotgun (WGS) entry which is preliminary data.</text>
</comment>
<organism evidence="1 2">
    <name type="scientific">Mycena alexandri</name>
    <dbReference type="NCBI Taxonomy" id="1745969"/>
    <lineage>
        <taxon>Eukaryota</taxon>
        <taxon>Fungi</taxon>
        <taxon>Dikarya</taxon>
        <taxon>Basidiomycota</taxon>
        <taxon>Agaricomycotina</taxon>
        <taxon>Agaricomycetes</taxon>
        <taxon>Agaricomycetidae</taxon>
        <taxon>Agaricales</taxon>
        <taxon>Marasmiineae</taxon>
        <taxon>Mycenaceae</taxon>
        <taxon>Mycena</taxon>
    </lineage>
</organism>
<dbReference type="Proteomes" id="UP001218188">
    <property type="component" value="Unassembled WGS sequence"/>
</dbReference>
<proteinExistence type="predicted"/>
<protein>
    <recommendedName>
        <fullName evidence="3">Reverse transcriptase domain-containing protein</fullName>
    </recommendedName>
</protein>
<dbReference type="EMBL" id="JARJCM010000017">
    <property type="protein sequence ID" value="KAJ7041380.1"/>
    <property type="molecule type" value="Genomic_DNA"/>
</dbReference>
<gene>
    <name evidence="1" type="ORF">C8F04DRAFT_1079917</name>
</gene>
<keyword evidence="2" id="KW-1185">Reference proteome</keyword>
<evidence type="ECO:0000313" key="1">
    <source>
        <dbReference type="EMBL" id="KAJ7041380.1"/>
    </source>
</evidence>
<accession>A0AAD6TAB4</accession>
<evidence type="ECO:0000313" key="2">
    <source>
        <dbReference type="Proteomes" id="UP001218188"/>
    </source>
</evidence>
<evidence type="ECO:0008006" key="3">
    <source>
        <dbReference type="Google" id="ProtNLM"/>
    </source>
</evidence>
<sequence length="267" mass="30172">MVYLDAEDDFGDLLEILDEWCIAAGAKFNISKTEMIPIGTIAHRDRVRATRFVNGINGTMIPEHIKIAKEGEPIRTLGAWVGNGVVQVDTWARTLEKIDEALERWEMGHPTMEGRRLIILMVVGGMTQYLATVQGMPKVVEKKLEKRIRKFLWAEKTSVTMGGKNLLDIVARNEAITVTWLKTYLSFGPDRPLWCFVADEILAKKGSSDYKSVAEEMRMNMYLQSWAPKVSAKSIGKDLSNRFRAQCRFGTTANRTPRGPCTTKMLK</sequence>